<dbReference type="GO" id="GO:0016787">
    <property type="term" value="F:hydrolase activity"/>
    <property type="evidence" value="ECO:0007669"/>
    <property type="project" value="UniProtKB-KW"/>
</dbReference>
<evidence type="ECO:0000313" key="2">
    <source>
        <dbReference type="EMBL" id="MCE7012136.1"/>
    </source>
</evidence>
<dbReference type="SUPFAM" id="SSF53474">
    <property type="entry name" value="alpha/beta-Hydrolases"/>
    <property type="match status" value="1"/>
</dbReference>
<feature type="domain" description="AB hydrolase-1" evidence="1">
    <location>
        <begin position="43"/>
        <end position="241"/>
    </location>
</feature>
<evidence type="ECO:0000259" key="1">
    <source>
        <dbReference type="Pfam" id="PF12697"/>
    </source>
</evidence>
<proteinExistence type="predicted"/>
<comment type="caution">
    <text evidence="2">The sequence shown here is derived from an EMBL/GenBank/DDBJ whole genome shotgun (WGS) entry which is preliminary data.</text>
</comment>
<evidence type="ECO:0000313" key="3">
    <source>
        <dbReference type="Proteomes" id="UP001521150"/>
    </source>
</evidence>
<dbReference type="InterPro" id="IPR029058">
    <property type="entry name" value="AB_hydrolase_fold"/>
</dbReference>
<accession>A0ABS8ZWR2</accession>
<keyword evidence="2" id="KW-0378">Hydrolase</keyword>
<protein>
    <submittedName>
        <fullName evidence="2">Alpha/beta fold hydrolase</fullName>
    </submittedName>
</protein>
<dbReference type="Pfam" id="PF12697">
    <property type="entry name" value="Abhydrolase_6"/>
    <property type="match status" value="1"/>
</dbReference>
<dbReference type="Proteomes" id="UP001521150">
    <property type="component" value="Unassembled WGS sequence"/>
</dbReference>
<sequence>MGITVFIVPGLALAPAEWWPLRDRIGEFADVIVWERQATAIKAIVDEAVDRLKSVDGPIVLVGHSQGGLYVDAIARVITPSGMVLLDPVHPRNDRLWAELPAKLFRNSGSDIGMRMRTARFFTRLKLGGLFKSALLKNYQGHPAVDSIWQYVNRVEVYDNALAEYERNIPCDLDEFGPFPDIHVVNLVHDPGVLIGQFRLSAEDGQRVETLWSELLRDHPGTEVVEGAGHLIHIDRPDAVLHAVKRVCDLVG</sequence>
<dbReference type="Gene3D" id="3.40.50.1820">
    <property type="entry name" value="alpha/beta hydrolase"/>
    <property type="match status" value="1"/>
</dbReference>
<organism evidence="2 3">
    <name type="scientific">Kibdelosporangium philippinense</name>
    <dbReference type="NCBI Taxonomy" id="211113"/>
    <lineage>
        <taxon>Bacteria</taxon>
        <taxon>Bacillati</taxon>
        <taxon>Actinomycetota</taxon>
        <taxon>Actinomycetes</taxon>
        <taxon>Pseudonocardiales</taxon>
        <taxon>Pseudonocardiaceae</taxon>
        <taxon>Kibdelosporangium</taxon>
    </lineage>
</organism>
<gene>
    <name evidence="2" type="ORF">LWC34_56395</name>
</gene>
<dbReference type="EMBL" id="JAJVCN010000006">
    <property type="protein sequence ID" value="MCE7012136.1"/>
    <property type="molecule type" value="Genomic_DNA"/>
</dbReference>
<keyword evidence="3" id="KW-1185">Reference proteome</keyword>
<dbReference type="RefSeq" id="WP_233735181.1">
    <property type="nucleotide sequence ID" value="NZ_JAJVCN010000006.1"/>
</dbReference>
<reference evidence="2 3" key="1">
    <citation type="submission" date="2021-12" db="EMBL/GenBank/DDBJ databases">
        <title>Genome sequence of Kibdelosporangium philippinense ATCC 49844.</title>
        <authorList>
            <person name="Fedorov E.A."/>
            <person name="Omeragic M."/>
            <person name="Shalygina K.F."/>
            <person name="Maclea K.S."/>
        </authorList>
    </citation>
    <scope>NUCLEOTIDE SEQUENCE [LARGE SCALE GENOMIC DNA]</scope>
    <source>
        <strain evidence="2 3">ATCC 49844</strain>
    </source>
</reference>
<name>A0ABS8ZWR2_9PSEU</name>
<dbReference type="InterPro" id="IPR000073">
    <property type="entry name" value="AB_hydrolase_1"/>
</dbReference>